<dbReference type="PANTHER" id="PTHR47053">
    <property type="entry name" value="MUREIN DD-ENDOPEPTIDASE MEPH-RELATED"/>
    <property type="match status" value="1"/>
</dbReference>
<evidence type="ECO:0000256" key="3">
    <source>
        <dbReference type="ARBA" id="ARBA00022801"/>
    </source>
</evidence>
<comment type="caution">
    <text evidence="6">The sequence shown here is derived from an EMBL/GenBank/DDBJ whole genome shotgun (WGS) entry which is preliminary data.</text>
</comment>
<reference evidence="7" key="1">
    <citation type="journal article" date="2024" name="Algal Res.">
        <title>Biochemical, toxicological and genomic investigation of a high-biomass producing Limnothrix strain isolated from Italian shallow drinking water reservoir.</title>
        <authorList>
            <person name="Simonazzi M."/>
            <person name="Shishido T.K."/>
            <person name="Delbaje E."/>
            <person name="Wahlsten M."/>
            <person name="Fewer D.P."/>
            <person name="Sivonen K."/>
            <person name="Pezzolesi L."/>
            <person name="Pistocchi R."/>
        </authorList>
    </citation>
    <scope>NUCLEOTIDE SEQUENCE [LARGE SCALE GENOMIC DNA]</scope>
    <source>
        <strain evidence="7">LRLZ20PSL1</strain>
    </source>
</reference>
<dbReference type="PANTHER" id="PTHR47053:SF1">
    <property type="entry name" value="MUREIN DD-ENDOPEPTIDASE MEPH-RELATED"/>
    <property type="match status" value="1"/>
</dbReference>
<proteinExistence type="inferred from homology"/>
<dbReference type="Proteomes" id="UP001604335">
    <property type="component" value="Unassembled WGS sequence"/>
</dbReference>
<keyword evidence="4" id="KW-0788">Thiol protease</keyword>
<sequence>MPTVFGVNPTILAYAWGDRPCLHRRPSMTSIALDRVLADLGQPIPDRPEYRCTEPLDLFTRPDGEELSTQVAPGRQLWFRQLSADLAAGLDTGTEANSGANLEANSGANGDFNQGAIEVVLCEDDYAAWLPLAALAHLAPAIGPYRAPIVSRSAIVDRIPQAIAFAQAAMAVPHCYLWGGTIAPDYDCSGLIQAAFMSVGVWLPRNSYQQQEFTEPVELENLQPGDLLFFGMPTKTNHVALYLGKTIGQHCYLHSSGYEQGRGRIAVDFLSDQGDRVAQAYFSQYKGAGRIHSSYQPSLKG</sequence>
<keyword evidence="3" id="KW-0378">Hydrolase</keyword>
<dbReference type="Pfam" id="PF00877">
    <property type="entry name" value="NLPC_P60"/>
    <property type="match status" value="1"/>
</dbReference>
<dbReference type="InterPro" id="IPR038765">
    <property type="entry name" value="Papain-like_cys_pep_sf"/>
</dbReference>
<evidence type="ECO:0000313" key="6">
    <source>
        <dbReference type="EMBL" id="MFG3817743.1"/>
    </source>
</evidence>
<evidence type="ECO:0000256" key="4">
    <source>
        <dbReference type="ARBA" id="ARBA00022807"/>
    </source>
</evidence>
<keyword evidence="2" id="KW-0645">Protease</keyword>
<evidence type="ECO:0000259" key="5">
    <source>
        <dbReference type="PROSITE" id="PS51935"/>
    </source>
</evidence>
<dbReference type="Gene3D" id="2.30.30.40">
    <property type="entry name" value="SH3 Domains"/>
    <property type="match status" value="1"/>
</dbReference>
<dbReference type="InterPro" id="IPR000064">
    <property type="entry name" value="NLP_P60_dom"/>
</dbReference>
<dbReference type="EMBL" id="JAZAQF010000052">
    <property type="protein sequence ID" value="MFG3817743.1"/>
    <property type="molecule type" value="Genomic_DNA"/>
</dbReference>
<evidence type="ECO:0000256" key="2">
    <source>
        <dbReference type="ARBA" id="ARBA00022670"/>
    </source>
</evidence>
<protein>
    <submittedName>
        <fullName evidence="6">C40 family peptidase</fullName>
    </submittedName>
</protein>
<dbReference type="SUPFAM" id="SSF82057">
    <property type="entry name" value="Prokaryotic SH3-related domain"/>
    <property type="match status" value="1"/>
</dbReference>
<name>A0ABW7CCL2_9CYAN</name>
<gene>
    <name evidence="6" type="ORF">VPK24_08850</name>
</gene>
<evidence type="ECO:0000256" key="1">
    <source>
        <dbReference type="ARBA" id="ARBA00007074"/>
    </source>
</evidence>
<dbReference type="Gene3D" id="3.90.1720.10">
    <property type="entry name" value="endopeptidase domain like (from Nostoc punctiforme)"/>
    <property type="match status" value="1"/>
</dbReference>
<feature type="domain" description="NlpC/P60" evidence="5">
    <location>
        <begin position="156"/>
        <end position="292"/>
    </location>
</feature>
<dbReference type="SUPFAM" id="SSF54001">
    <property type="entry name" value="Cysteine proteinases"/>
    <property type="match status" value="1"/>
</dbReference>
<comment type="similarity">
    <text evidence="1">Belongs to the peptidase C40 family.</text>
</comment>
<keyword evidence="7" id="KW-1185">Reference proteome</keyword>
<dbReference type="RefSeq" id="WP_393012285.1">
    <property type="nucleotide sequence ID" value="NZ_JAZAQF010000052.1"/>
</dbReference>
<organism evidence="6 7">
    <name type="scientific">Limnothrix redekei LRLZ20PSL1</name>
    <dbReference type="NCBI Taxonomy" id="3112953"/>
    <lineage>
        <taxon>Bacteria</taxon>
        <taxon>Bacillati</taxon>
        <taxon>Cyanobacteriota</taxon>
        <taxon>Cyanophyceae</taxon>
        <taxon>Pseudanabaenales</taxon>
        <taxon>Pseudanabaenaceae</taxon>
        <taxon>Limnothrix</taxon>
    </lineage>
</organism>
<accession>A0ABW7CCL2</accession>
<dbReference type="InterPro" id="IPR051202">
    <property type="entry name" value="Peptidase_C40"/>
</dbReference>
<dbReference type="PROSITE" id="PS51935">
    <property type="entry name" value="NLPC_P60"/>
    <property type="match status" value="1"/>
</dbReference>
<evidence type="ECO:0000313" key="7">
    <source>
        <dbReference type="Proteomes" id="UP001604335"/>
    </source>
</evidence>